<feature type="region of interest" description="Disordered" evidence="1">
    <location>
        <begin position="197"/>
        <end position="394"/>
    </location>
</feature>
<evidence type="ECO:0000259" key="2">
    <source>
        <dbReference type="Pfam" id="PF24355"/>
    </source>
</evidence>
<dbReference type="InParanoid" id="A0A165GPM4"/>
<evidence type="ECO:0000256" key="1">
    <source>
        <dbReference type="SAM" id="MobiDB-lite"/>
    </source>
</evidence>
<evidence type="ECO:0000313" key="4">
    <source>
        <dbReference type="Proteomes" id="UP000076632"/>
    </source>
</evidence>
<feature type="compositionally biased region" description="Pro residues" evidence="1">
    <location>
        <begin position="505"/>
        <end position="516"/>
    </location>
</feature>
<dbReference type="STRING" id="1328760.A0A165GPM4"/>
<dbReference type="RefSeq" id="XP_018187995.1">
    <property type="nucleotide sequence ID" value="XM_018335208.1"/>
</dbReference>
<feature type="domain" description="DUF7514" evidence="2">
    <location>
        <begin position="23"/>
        <end position="181"/>
    </location>
</feature>
<feature type="region of interest" description="Disordered" evidence="1">
    <location>
        <begin position="505"/>
        <end position="535"/>
    </location>
</feature>
<reference evidence="3 4" key="1">
    <citation type="journal article" date="2016" name="Fungal Biol.">
        <title>The genome of Xylona heveae provides a window into fungal endophytism.</title>
        <authorList>
            <person name="Gazis R."/>
            <person name="Kuo A."/>
            <person name="Riley R."/>
            <person name="LaButti K."/>
            <person name="Lipzen A."/>
            <person name="Lin J."/>
            <person name="Amirebrahimi M."/>
            <person name="Hesse C.N."/>
            <person name="Spatafora J.W."/>
            <person name="Henrissat B."/>
            <person name="Hainaut M."/>
            <person name="Grigoriev I.V."/>
            <person name="Hibbett D.S."/>
        </authorList>
    </citation>
    <scope>NUCLEOTIDE SEQUENCE [LARGE SCALE GENOMIC DNA]</scope>
    <source>
        <strain evidence="3 4">TC161</strain>
    </source>
</reference>
<sequence length="560" mass="61622">MAQTQATEPDPAAAAEAAHYWGFLLKPDKTPSKLLDALLRGVTNHISTEIEPKESTQLTPIKLAAFYRSVGGNYDSLFLDTPYWPLSHIYQYLGCAHSLLPTPGDDFAPPSIPALETRGFVRWQTIQILLGPEEHVPYLQEALQKFNIVNPDDGSLFPKILPKEAFPLYADEEMLRWHEGATQRLKSDALIEQAQNHARTPDANGPRPGSRDSARTDVADDYFSSPHSHHEPARPRSSRTASSRSHSSRRRAADERGPTEPATYVYSTRPRAGPGGSFSSDRHVPDTHEPYHGGGNGYDASPSSSSAAAAAAAAATAELHTNYSRRHRPSSRSHSHSHSRRHSGSRTRRHRKPSISPSISSDSLDDLDSDGERIPVRPRQNNMQPPPPLRHHRSHELDRDELRGGPFVGVTPHPRRFSEQPPFQHYQAYAAHHAPQAPSPPPPGPAVFVRAPTMQASQAYYMPRRASGSSGTSPAGPSGFAKPEYARVPGSIRWRNVDGLFDLPPSPAGAVPPPGSHPSYPGFRRVPSRSVDGDRPRVRRFVSPIVGVDGRRYPAYESLR</sequence>
<dbReference type="Pfam" id="PF24355">
    <property type="entry name" value="DUF7514"/>
    <property type="match status" value="1"/>
</dbReference>
<dbReference type="EMBL" id="KV407459">
    <property type="protein sequence ID" value="KZF22440.1"/>
    <property type="molecule type" value="Genomic_DNA"/>
</dbReference>
<dbReference type="OMA" id="WHRTSTI"/>
<dbReference type="GeneID" id="28900345"/>
<protein>
    <recommendedName>
        <fullName evidence="2">DUF7514 domain-containing protein</fullName>
    </recommendedName>
</protein>
<organism evidence="3 4">
    <name type="scientific">Xylona heveae (strain CBS 132557 / TC161)</name>
    <dbReference type="NCBI Taxonomy" id="1328760"/>
    <lineage>
        <taxon>Eukaryota</taxon>
        <taxon>Fungi</taxon>
        <taxon>Dikarya</taxon>
        <taxon>Ascomycota</taxon>
        <taxon>Pezizomycotina</taxon>
        <taxon>Xylonomycetes</taxon>
        <taxon>Xylonales</taxon>
        <taxon>Xylonaceae</taxon>
        <taxon>Xylona</taxon>
    </lineage>
</organism>
<dbReference type="AlphaFoldDB" id="A0A165GPM4"/>
<feature type="compositionally biased region" description="Basic residues" evidence="1">
    <location>
        <begin position="323"/>
        <end position="353"/>
    </location>
</feature>
<proteinExistence type="predicted"/>
<dbReference type="OrthoDB" id="5420895at2759"/>
<dbReference type="Proteomes" id="UP000076632">
    <property type="component" value="Unassembled WGS sequence"/>
</dbReference>
<feature type="compositionally biased region" description="Basic and acidic residues" evidence="1">
    <location>
        <begin position="280"/>
        <end position="291"/>
    </location>
</feature>
<dbReference type="PANTHER" id="PTHR39611:SF2">
    <property type="entry name" value="HYDROXYPROLINE-RICH GLYCOPROTEIN DZ-HRGP"/>
    <property type="match status" value="1"/>
</dbReference>
<dbReference type="InterPro" id="IPR055936">
    <property type="entry name" value="DUF7514"/>
</dbReference>
<keyword evidence="4" id="KW-1185">Reference proteome</keyword>
<name>A0A165GPM4_XYLHT</name>
<dbReference type="PANTHER" id="PTHR39611">
    <property type="entry name" value="HYDROXYPROLINE-RICH GLYCOPROTEIN DZ-HRGP-RELATED"/>
    <property type="match status" value="1"/>
</dbReference>
<feature type="compositionally biased region" description="Low complexity" evidence="1">
    <location>
        <begin position="300"/>
        <end position="317"/>
    </location>
</feature>
<accession>A0A165GPM4</accession>
<evidence type="ECO:0000313" key="3">
    <source>
        <dbReference type="EMBL" id="KZF22440.1"/>
    </source>
</evidence>
<gene>
    <name evidence="3" type="ORF">L228DRAFT_268904</name>
</gene>
<feature type="compositionally biased region" description="Basic and acidic residues" evidence="1">
    <location>
        <begin position="209"/>
        <end position="218"/>
    </location>
</feature>